<dbReference type="CDD" id="cd00087">
    <property type="entry name" value="FReD"/>
    <property type="match status" value="1"/>
</dbReference>
<feature type="domain" description="Fibrinogen C-terminal" evidence="2">
    <location>
        <begin position="45"/>
        <end position="251"/>
    </location>
</feature>
<name>A0A401SHF6_CHIPU</name>
<dbReference type="OrthoDB" id="7735550at2759"/>
<dbReference type="InterPro" id="IPR050373">
    <property type="entry name" value="Fibrinogen_C-term_domain"/>
</dbReference>
<evidence type="ECO:0000313" key="4">
    <source>
        <dbReference type="Proteomes" id="UP000287033"/>
    </source>
</evidence>
<dbReference type="Gene3D" id="3.90.215.10">
    <property type="entry name" value="Gamma Fibrinogen, chain A, domain 1"/>
    <property type="match status" value="1"/>
</dbReference>
<keyword evidence="4" id="KW-1185">Reference proteome</keyword>
<protein>
    <recommendedName>
        <fullName evidence="2">Fibrinogen C-terminal domain-containing protein</fullName>
    </recommendedName>
</protein>
<dbReference type="InterPro" id="IPR014716">
    <property type="entry name" value="Fibrinogen_a/b/g_C_1"/>
</dbReference>
<dbReference type="InterPro" id="IPR036056">
    <property type="entry name" value="Fibrinogen-like_C"/>
</dbReference>
<gene>
    <name evidence="3" type="ORF">chiPu_0008246</name>
</gene>
<dbReference type="GO" id="GO:0005615">
    <property type="term" value="C:extracellular space"/>
    <property type="evidence" value="ECO:0007669"/>
    <property type="project" value="TreeGrafter"/>
</dbReference>
<organism evidence="3 4">
    <name type="scientific">Chiloscyllium punctatum</name>
    <name type="common">Brownbanded bambooshark</name>
    <name type="synonym">Hemiscyllium punctatum</name>
    <dbReference type="NCBI Taxonomy" id="137246"/>
    <lineage>
        <taxon>Eukaryota</taxon>
        <taxon>Metazoa</taxon>
        <taxon>Chordata</taxon>
        <taxon>Craniata</taxon>
        <taxon>Vertebrata</taxon>
        <taxon>Chondrichthyes</taxon>
        <taxon>Elasmobranchii</taxon>
        <taxon>Galeomorphii</taxon>
        <taxon>Galeoidea</taxon>
        <taxon>Orectolobiformes</taxon>
        <taxon>Hemiscylliidae</taxon>
        <taxon>Chiloscyllium</taxon>
    </lineage>
</organism>
<dbReference type="STRING" id="137246.A0A401SHF6"/>
<dbReference type="InterPro" id="IPR002181">
    <property type="entry name" value="Fibrinogen_a/b/g_C_dom"/>
</dbReference>
<feature type="chain" id="PRO_5019079488" description="Fibrinogen C-terminal domain-containing protein" evidence="1">
    <location>
        <begin position="23"/>
        <end position="260"/>
    </location>
</feature>
<evidence type="ECO:0000256" key="1">
    <source>
        <dbReference type="SAM" id="SignalP"/>
    </source>
</evidence>
<dbReference type="NCBIfam" id="NF040941">
    <property type="entry name" value="GGGWT_bact"/>
    <property type="match status" value="1"/>
</dbReference>
<dbReference type="OMA" id="WISIANN"/>
<keyword evidence="1" id="KW-0732">Signal</keyword>
<proteinExistence type="predicted"/>
<dbReference type="PROSITE" id="PS51406">
    <property type="entry name" value="FIBRINOGEN_C_2"/>
    <property type="match status" value="1"/>
</dbReference>
<dbReference type="SUPFAM" id="SSF56496">
    <property type="entry name" value="Fibrinogen C-terminal domain-like"/>
    <property type="match status" value="1"/>
</dbReference>
<dbReference type="PANTHER" id="PTHR19143:SF425">
    <property type="entry name" value="FIBRINOGEN C-TERMINAL DOMAIN-CONTAINING PROTEIN"/>
    <property type="match status" value="1"/>
</dbReference>
<dbReference type="AlphaFoldDB" id="A0A401SHF6"/>
<feature type="signal peptide" evidence="1">
    <location>
        <begin position="1"/>
        <end position="22"/>
    </location>
</feature>
<dbReference type="EMBL" id="BEZZ01000268">
    <property type="protein sequence ID" value="GCC29804.1"/>
    <property type="molecule type" value="Genomic_DNA"/>
</dbReference>
<reference evidence="3 4" key="1">
    <citation type="journal article" date="2018" name="Nat. Ecol. Evol.">
        <title>Shark genomes provide insights into elasmobranch evolution and the origin of vertebrates.</title>
        <authorList>
            <person name="Hara Y"/>
            <person name="Yamaguchi K"/>
            <person name="Onimaru K"/>
            <person name="Kadota M"/>
            <person name="Koyanagi M"/>
            <person name="Keeley SD"/>
            <person name="Tatsumi K"/>
            <person name="Tanaka K"/>
            <person name="Motone F"/>
            <person name="Kageyama Y"/>
            <person name="Nozu R"/>
            <person name="Adachi N"/>
            <person name="Nishimura O"/>
            <person name="Nakagawa R"/>
            <person name="Tanegashima C"/>
            <person name="Kiyatake I"/>
            <person name="Matsumoto R"/>
            <person name="Murakumo K"/>
            <person name="Nishida K"/>
            <person name="Terakita A"/>
            <person name="Kuratani S"/>
            <person name="Sato K"/>
            <person name="Hyodo S Kuraku.S."/>
        </authorList>
    </citation>
    <scope>NUCLEOTIDE SEQUENCE [LARGE SCALE GENOMIC DNA]</scope>
</reference>
<accession>A0A401SHF6</accession>
<comment type="caution">
    <text evidence="3">The sequence shown here is derived from an EMBL/GenBank/DDBJ whole genome shotgun (WGS) entry which is preliminary data.</text>
</comment>
<evidence type="ECO:0000259" key="2">
    <source>
        <dbReference type="PROSITE" id="PS51406"/>
    </source>
</evidence>
<dbReference type="Pfam" id="PF00147">
    <property type="entry name" value="Fibrinogen_C"/>
    <property type="match status" value="1"/>
</dbReference>
<evidence type="ECO:0000313" key="3">
    <source>
        <dbReference type="EMBL" id="GCC29804.1"/>
    </source>
</evidence>
<sequence>MATKAGSVLTAVIFLALSAANCEEEIGNMHMLDVQERITRSFGKKPVSGYPTDCSKVRGKSGVYVIQPTGSIPIVVYCNMRTDGGGWTVIQKNNYPSKITWTEYWTAYKYGFGNVLQDHWLGNEYIHDITSQGTYKVKFLLVGKHNQHRFAEYDLFSIGNEASGYRLHLGAYIGNAGNSMVSTSSSLVHDNMKFSTLDRDQDRSRLNCAQSSKGGFWYNSCQWVNLNTLTIVWKGFCSLCRSSEILIKPTDVCRRAYLHK</sequence>
<dbReference type="PANTHER" id="PTHR19143">
    <property type="entry name" value="FIBRINOGEN/TENASCIN/ANGIOPOEITIN"/>
    <property type="match status" value="1"/>
</dbReference>
<dbReference type="SMART" id="SM00186">
    <property type="entry name" value="FBG"/>
    <property type="match status" value="1"/>
</dbReference>
<dbReference type="Proteomes" id="UP000287033">
    <property type="component" value="Unassembled WGS sequence"/>
</dbReference>